<feature type="domain" description="PA" evidence="7">
    <location>
        <begin position="616"/>
        <end position="697"/>
    </location>
</feature>
<feature type="active site" evidence="5">
    <location>
        <position position="245"/>
    </location>
</feature>
<evidence type="ECO:0000256" key="2">
    <source>
        <dbReference type="ARBA" id="ARBA00007658"/>
    </source>
</evidence>
<dbReference type="SUPFAM" id="SSF48225">
    <property type="entry name" value="Seven-hairpin glycosidases"/>
    <property type="match status" value="1"/>
</dbReference>
<dbReference type="InterPro" id="IPR012341">
    <property type="entry name" value="6hp_glycosidase-like_sf"/>
</dbReference>
<evidence type="ECO:0000259" key="7">
    <source>
        <dbReference type="Pfam" id="PF02225"/>
    </source>
</evidence>
<dbReference type="InterPro" id="IPR044674">
    <property type="entry name" value="EDEM1/2/3"/>
</dbReference>
<gene>
    <name evidence="8" type="ORF">HBR001_LOCUS7638</name>
</gene>
<dbReference type="Proteomes" id="UP001162031">
    <property type="component" value="Unassembled WGS sequence"/>
</dbReference>
<dbReference type="InterPro" id="IPR036026">
    <property type="entry name" value="Seven-hairpin_glycosidases"/>
</dbReference>
<dbReference type="GO" id="GO:0016020">
    <property type="term" value="C:membrane"/>
    <property type="evidence" value="ECO:0007669"/>
    <property type="project" value="InterPro"/>
</dbReference>
<dbReference type="GO" id="GO:1904380">
    <property type="term" value="P:endoplasmic reticulum mannose trimming"/>
    <property type="evidence" value="ECO:0007669"/>
    <property type="project" value="InterPro"/>
</dbReference>
<keyword evidence="3" id="KW-0256">Endoplasmic reticulum</keyword>
<dbReference type="GO" id="GO:0004571">
    <property type="term" value="F:mannosyl-oligosaccharide 1,2-alpha-mannosidase activity"/>
    <property type="evidence" value="ECO:0007669"/>
    <property type="project" value="InterPro"/>
</dbReference>
<dbReference type="InterPro" id="IPR003137">
    <property type="entry name" value="PA_domain"/>
</dbReference>
<feature type="active site" evidence="5">
    <location>
        <position position="370"/>
    </location>
</feature>
<keyword evidence="9" id="KW-1185">Reference proteome</keyword>
<sequence>MHASERRHLQQQAREMFYHGYRNYMDHAYPWDELKPLSCAGRRWDRRERGDLDDVLGGFSLTLVDSLDMLAVLGDRDEFARAVTLVSRSVTFDRDVTVSVFESTIRVIGGLVSAHMLASSAYFGMMDDDEYHGELLGLAEELGRRLLPAFDTQTGLPVHRVNLQHGVSLHDRAAEITCPAAAGSLLVEMAYLSRLTGDERFEARAKRAVVAIWERRSHLDLLGSAIDVHSGQWMHSHGGIGAGLDSFYEYLLKYYLISGDAQWMAMFNASYHAVETHINDDNVYVEVDMHGGKYEVRARRASALQAFWPGLQVLAGDVSGAIRTHEHMFVLWDEFGTMPELIDLVPRRVSKPGNRGIVINWARTSPLRPELIESTYHLYQATRDHKYLKMGRQMLQDIRRVSEVPCGYAAVGDIYTLDIEDRMDSYFLSETVKYLYLLFSDDPDVVVPVPPPRTQKESALPVNKSCAAVEMDKRYVISLPGSRVKRTSNVSALPDESLPTRRNEKPLKSTDVVFSTEGHVLILNSLLFRSAKEQSPMPVLPMCEDGKLQGRKRNMELAAYRAMLPRPPVVPVGLAVRLGDVHLMTLVASPATFGLQITKPTPFEAPLLLFTPEIGEACKSIDPDRVRGKIVMVDRGTCTFAAKALRLQDAGAAGVIVINSSAATNKKSSRRYSLADDALGLGRYVTIPIALVAHEDVVQLHWYVVVETLLSANGTQSEADEVNIDGASVEGDEADVADYAALTGSLSPWLY</sequence>
<dbReference type="GO" id="GO:0044322">
    <property type="term" value="C:endoplasmic reticulum quality control compartment"/>
    <property type="evidence" value="ECO:0007669"/>
    <property type="project" value="GOC"/>
</dbReference>
<comment type="similarity">
    <text evidence="2 6">Belongs to the glycosyl hydrolase 47 family.</text>
</comment>
<dbReference type="SUPFAM" id="SSF52025">
    <property type="entry name" value="PA domain"/>
    <property type="match status" value="1"/>
</dbReference>
<comment type="subcellular location">
    <subcellularLocation>
        <location evidence="1">Endoplasmic reticulum</location>
    </subcellularLocation>
</comment>
<evidence type="ECO:0000256" key="3">
    <source>
        <dbReference type="ARBA" id="ARBA00022824"/>
    </source>
</evidence>
<dbReference type="EMBL" id="CANTFL010001403">
    <property type="protein sequence ID" value="CAI5738895.1"/>
    <property type="molecule type" value="Genomic_DNA"/>
</dbReference>
<protein>
    <recommendedName>
        <fullName evidence="6">alpha-1,2-Mannosidase</fullName>
        <ecNumber evidence="6">3.2.1.-</ecNumber>
    </recommendedName>
</protein>
<dbReference type="InterPro" id="IPR001382">
    <property type="entry name" value="Glyco_hydro_47"/>
</dbReference>
<feature type="active site" description="Proton donor" evidence="5">
    <location>
        <position position="340"/>
    </location>
</feature>
<evidence type="ECO:0000313" key="8">
    <source>
        <dbReference type="EMBL" id="CAI5738895.1"/>
    </source>
</evidence>
<keyword evidence="6" id="KW-0378">Hydrolase</keyword>
<dbReference type="InterPro" id="IPR046450">
    <property type="entry name" value="PA_dom_sf"/>
</dbReference>
<dbReference type="Gene3D" id="1.50.10.10">
    <property type="match status" value="1"/>
</dbReference>
<accession>A0AAV0UTB2</accession>
<dbReference type="PANTHER" id="PTHR45679">
    <property type="entry name" value="ER DEGRADATION-ENHANCING ALPHA-MANNOSIDASE-LIKE PROTEIN 2"/>
    <property type="match status" value="1"/>
</dbReference>
<comment type="caution">
    <text evidence="8">The sequence shown here is derived from an EMBL/GenBank/DDBJ whole genome shotgun (WGS) entry which is preliminary data.</text>
</comment>
<evidence type="ECO:0000256" key="6">
    <source>
        <dbReference type="RuleBase" id="RU361193"/>
    </source>
</evidence>
<name>A0AAV0UTB2_HYABA</name>
<dbReference type="Gene3D" id="3.50.30.30">
    <property type="match status" value="1"/>
</dbReference>
<evidence type="ECO:0000256" key="4">
    <source>
        <dbReference type="ARBA" id="ARBA00023180"/>
    </source>
</evidence>
<dbReference type="Pfam" id="PF02225">
    <property type="entry name" value="PA"/>
    <property type="match status" value="1"/>
</dbReference>
<organism evidence="8 9">
    <name type="scientific">Hyaloperonospora brassicae</name>
    <name type="common">Brassica downy mildew</name>
    <name type="synonym">Peronospora brassicae</name>
    <dbReference type="NCBI Taxonomy" id="162125"/>
    <lineage>
        <taxon>Eukaryota</taxon>
        <taxon>Sar</taxon>
        <taxon>Stramenopiles</taxon>
        <taxon>Oomycota</taxon>
        <taxon>Peronosporomycetes</taxon>
        <taxon>Peronosporales</taxon>
        <taxon>Peronosporaceae</taxon>
        <taxon>Hyaloperonospora</taxon>
    </lineage>
</organism>
<evidence type="ECO:0000256" key="1">
    <source>
        <dbReference type="ARBA" id="ARBA00004240"/>
    </source>
</evidence>
<dbReference type="GO" id="GO:0005509">
    <property type="term" value="F:calcium ion binding"/>
    <property type="evidence" value="ECO:0007669"/>
    <property type="project" value="InterPro"/>
</dbReference>
<keyword evidence="4" id="KW-0325">Glycoprotein</keyword>
<dbReference type="GO" id="GO:0005975">
    <property type="term" value="P:carbohydrate metabolic process"/>
    <property type="evidence" value="ECO:0007669"/>
    <property type="project" value="InterPro"/>
</dbReference>
<evidence type="ECO:0000256" key="5">
    <source>
        <dbReference type="PIRSR" id="PIRSR601382-1"/>
    </source>
</evidence>
<reference evidence="8" key="1">
    <citation type="submission" date="2022-12" db="EMBL/GenBank/DDBJ databases">
        <authorList>
            <person name="Webb A."/>
        </authorList>
    </citation>
    <scope>NUCLEOTIDE SEQUENCE</scope>
    <source>
        <strain evidence="8">Hp1</strain>
    </source>
</reference>
<proteinExistence type="inferred from homology"/>
<feature type="active site" description="Proton donor" evidence="5">
    <location>
        <position position="102"/>
    </location>
</feature>
<keyword evidence="6" id="KW-0326">Glycosidase</keyword>
<dbReference type="PRINTS" id="PR00747">
    <property type="entry name" value="GLYHDRLASE47"/>
</dbReference>
<dbReference type="EC" id="3.2.1.-" evidence="6"/>
<dbReference type="Pfam" id="PF01532">
    <property type="entry name" value="Glyco_hydro_47"/>
    <property type="match status" value="1"/>
</dbReference>
<dbReference type="AlphaFoldDB" id="A0AAV0UTB2"/>
<evidence type="ECO:0000313" key="9">
    <source>
        <dbReference type="Proteomes" id="UP001162031"/>
    </source>
</evidence>